<dbReference type="PROSITE" id="PS00211">
    <property type="entry name" value="ABC_TRANSPORTER_1"/>
    <property type="match status" value="1"/>
</dbReference>
<keyword evidence="1" id="KW-0547">Nucleotide-binding</keyword>
<gene>
    <name evidence="4" type="ORF">LXT13_09335</name>
</gene>
<evidence type="ECO:0000256" key="2">
    <source>
        <dbReference type="ARBA" id="ARBA00022840"/>
    </source>
</evidence>
<dbReference type="EMBL" id="JAJTWU010000003">
    <property type="protein sequence ID" value="MCE4554640.1"/>
    <property type="molecule type" value="Genomic_DNA"/>
</dbReference>
<organism evidence="4 5">
    <name type="scientific">Pelomonas cellulosilytica</name>
    <dbReference type="NCBI Taxonomy" id="2906762"/>
    <lineage>
        <taxon>Bacteria</taxon>
        <taxon>Pseudomonadati</taxon>
        <taxon>Pseudomonadota</taxon>
        <taxon>Betaproteobacteria</taxon>
        <taxon>Burkholderiales</taxon>
        <taxon>Sphaerotilaceae</taxon>
        <taxon>Roseateles</taxon>
    </lineage>
</organism>
<dbReference type="Gene3D" id="3.40.50.300">
    <property type="entry name" value="P-loop containing nucleotide triphosphate hydrolases"/>
    <property type="match status" value="1"/>
</dbReference>
<name>A0ABS8XZ27_9BURK</name>
<evidence type="ECO:0000259" key="3">
    <source>
        <dbReference type="PROSITE" id="PS50893"/>
    </source>
</evidence>
<proteinExistence type="predicted"/>
<comment type="caution">
    <text evidence="4">The sequence shown here is derived from an EMBL/GenBank/DDBJ whole genome shotgun (WGS) entry which is preliminary data.</text>
</comment>
<keyword evidence="5" id="KW-1185">Reference proteome</keyword>
<reference evidence="4 5" key="1">
    <citation type="submission" date="2021-12" db="EMBL/GenBank/DDBJ databases">
        <title>Genome seq of P8.</title>
        <authorList>
            <person name="Seo T."/>
        </authorList>
    </citation>
    <scope>NUCLEOTIDE SEQUENCE [LARGE SCALE GENOMIC DNA]</scope>
    <source>
        <strain evidence="4 5">P8</strain>
    </source>
</reference>
<dbReference type="InterPro" id="IPR039421">
    <property type="entry name" value="Type_1_exporter"/>
</dbReference>
<dbReference type="PANTHER" id="PTHR24221">
    <property type="entry name" value="ATP-BINDING CASSETTE SUB-FAMILY B"/>
    <property type="match status" value="1"/>
</dbReference>
<dbReference type="Proteomes" id="UP001200741">
    <property type="component" value="Unassembled WGS sequence"/>
</dbReference>
<dbReference type="PANTHER" id="PTHR24221:SF654">
    <property type="entry name" value="ATP-BINDING CASSETTE SUB-FAMILY B MEMBER 6"/>
    <property type="match status" value="1"/>
</dbReference>
<feature type="domain" description="ABC transporter" evidence="3">
    <location>
        <begin position="57"/>
        <end position="285"/>
    </location>
</feature>
<accession>A0ABS8XZ27</accession>
<dbReference type="Pfam" id="PF00005">
    <property type="entry name" value="ABC_tran"/>
    <property type="match status" value="1"/>
</dbReference>
<dbReference type="PROSITE" id="PS50893">
    <property type="entry name" value="ABC_TRANSPORTER_2"/>
    <property type="match status" value="1"/>
</dbReference>
<evidence type="ECO:0000313" key="4">
    <source>
        <dbReference type="EMBL" id="MCE4554640.1"/>
    </source>
</evidence>
<protein>
    <submittedName>
        <fullName evidence="4">ATP-binding cassette domain-containing protein</fullName>
    </submittedName>
</protein>
<evidence type="ECO:0000313" key="5">
    <source>
        <dbReference type="Proteomes" id="UP001200741"/>
    </source>
</evidence>
<dbReference type="SUPFAM" id="SSF52540">
    <property type="entry name" value="P-loop containing nucleoside triphosphate hydrolases"/>
    <property type="match status" value="1"/>
</dbReference>
<dbReference type="GO" id="GO:0005524">
    <property type="term" value="F:ATP binding"/>
    <property type="evidence" value="ECO:0007669"/>
    <property type="project" value="UniProtKB-KW"/>
</dbReference>
<keyword evidence="2 4" id="KW-0067">ATP-binding</keyword>
<dbReference type="InterPro" id="IPR027417">
    <property type="entry name" value="P-loop_NTPase"/>
</dbReference>
<dbReference type="InterPro" id="IPR003439">
    <property type="entry name" value="ABC_transporter-like_ATP-bd"/>
</dbReference>
<sequence length="291" mass="32150">MTDRFGIVTAHFGDRDRRDGAHVQSQNSPQRCKFVVGQDGTALQRNGSPSQHTNLATQKLNIVYRMCLAPISENCTARTIGLPTPPRNHVRQPVAERCGRVAVRQQRQQMEFPGQYQVVEEDLRNLFGLVPQDAALLQASVRSNIALGRPEASQRDIERAADHAQIHRSIDALPEGYATQLGDRGQTLSGGERQRLAIARAVLRKPKIYLLDEPTSMLDSKTEAAILAALREVTAGSTTIVIAHRLSTVMHADEIIVLDKGQVHERGRHVDLLARGGLYAQLWRQQVEGAG</sequence>
<evidence type="ECO:0000256" key="1">
    <source>
        <dbReference type="ARBA" id="ARBA00022741"/>
    </source>
</evidence>
<dbReference type="RefSeq" id="WP_233371654.1">
    <property type="nucleotide sequence ID" value="NZ_JAJTWU010000003.1"/>
</dbReference>
<dbReference type="InterPro" id="IPR017871">
    <property type="entry name" value="ABC_transporter-like_CS"/>
</dbReference>